<evidence type="ECO:0000256" key="1">
    <source>
        <dbReference type="SAM" id="MobiDB-lite"/>
    </source>
</evidence>
<dbReference type="EMBL" id="FMSP01000009">
    <property type="protein sequence ID" value="SCV72327.1"/>
    <property type="molecule type" value="Genomic_DNA"/>
</dbReference>
<evidence type="ECO:0000256" key="2">
    <source>
        <dbReference type="SAM" id="SignalP"/>
    </source>
</evidence>
<dbReference type="Proteomes" id="UP000198372">
    <property type="component" value="Unassembled WGS sequence"/>
</dbReference>
<evidence type="ECO:0000313" key="3">
    <source>
        <dbReference type="EMBL" id="SCV72327.1"/>
    </source>
</evidence>
<name>A0A238FGG3_9BASI</name>
<keyword evidence="2" id="KW-0732">Signal</keyword>
<dbReference type="OrthoDB" id="2526429at2759"/>
<organism evidence="3 4">
    <name type="scientific">Microbotryum intermedium</name>
    <dbReference type="NCBI Taxonomy" id="269621"/>
    <lineage>
        <taxon>Eukaryota</taxon>
        <taxon>Fungi</taxon>
        <taxon>Dikarya</taxon>
        <taxon>Basidiomycota</taxon>
        <taxon>Pucciniomycotina</taxon>
        <taxon>Microbotryomycetes</taxon>
        <taxon>Microbotryales</taxon>
        <taxon>Microbotryaceae</taxon>
        <taxon>Microbotryum</taxon>
    </lineage>
</organism>
<feature type="chain" id="PRO_5012466722" evidence="2">
    <location>
        <begin position="18"/>
        <end position="196"/>
    </location>
</feature>
<feature type="signal peptide" evidence="2">
    <location>
        <begin position="1"/>
        <end position="17"/>
    </location>
</feature>
<feature type="compositionally biased region" description="Acidic residues" evidence="1">
    <location>
        <begin position="81"/>
        <end position="90"/>
    </location>
</feature>
<proteinExistence type="predicted"/>
<dbReference type="AlphaFoldDB" id="A0A238FGG3"/>
<feature type="region of interest" description="Disordered" evidence="1">
    <location>
        <begin position="79"/>
        <end position="122"/>
    </location>
</feature>
<protein>
    <submittedName>
        <fullName evidence="3">BQ2448_3864 protein</fullName>
    </submittedName>
</protein>
<feature type="compositionally biased region" description="Polar residues" evidence="1">
    <location>
        <begin position="106"/>
        <end position="116"/>
    </location>
</feature>
<keyword evidence="4" id="KW-1185">Reference proteome</keyword>
<gene>
    <name evidence="3" type="ORF">BQ2448_3864</name>
</gene>
<sequence length="196" mass="20866">MPSWPALIWFLLLRSSAFRVLKLGEVGAKALSTTRGGGATGLRRHSAVGPQVYVDSLPAGGTGSDIPHLLPLFITSSSSNVDEDEDDDEIGGLPPRTSAKFESARSGFTTSRSQPKPATPSRCYDAVSNKRCTFVSTFVTRGDYFLAEEGLDHAVFCSPQGIRGGNGAACEISQACAGRESPLRFRSSLEECGVDY</sequence>
<reference evidence="4" key="1">
    <citation type="submission" date="2016-09" db="EMBL/GenBank/DDBJ databases">
        <authorList>
            <person name="Jeantristanb JTB J.-T."/>
            <person name="Ricardo R."/>
        </authorList>
    </citation>
    <scope>NUCLEOTIDE SEQUENCE [LARGE SCALE GENOMIC DNA]</scope>
</reference>
<evidence type="ECO:0000313" key="4">
    <source>
        <dbReference type="Proteomes" id="UP000198372"/>
    </source>
</evidence>
<accession>A0A238FGG3</accession>